<dbReference type="SUPFAM" id="SSF55961">
    <property type="entry name" value="Bet v1-like"/>
    <property type="match status" value="1"/>
</dbReference>
<dbReference type="Pfam" id="PF08327">
    <property type="entry name" value="AHSA1"/>
    <property type="match status" value="1"/>
</dbReference>
<dbReference type="InterPro" id="IPR023393">
    <property type="entry name" value="START-like_dom_sf"/>
</dbReference>
<dbReference type="RefSeq" id="WP_338181051.1">
    <property type="nucleotide sequence ID" value="NZ_JAEKNQ010000051.1"/>
</dbReference>
<sequence length="158" mass="17607">MTSTEFIVRPGTQEVVVTRVFDAPREVVFKTITDPNLIPSWWGPRSQTTIVDKMDLRPGGVWRFIGREANGSEYAFHGVYHAIVPPERIVNTFEFEGMPGHVLMETVTLEDIDGKTRMTTKSVYQSIEDRDGMVGAGMETGATESGDRLAELLATIRS</sequence>
<evidence type="ECO:0000313" key="4">
    <source>
        <dbReference type="Proteomes" id="UP000620075"/>
    </source>
</evidence>
<accession>A0A934KCQ5</accession>
<organism evidence="3 4">
    <name type="scientific">Candidatus Dormiibacter inghamiae</name>
    <dbReference type="NCBI Taxonomy" id="3127013"/>
    <lineage>
        <taxon>Bacteria</taxon>
        <taxon>Bacillati</taxon>
        <taxon>Candidatus Dormiibacterota</taxon>
        <taxon>Candidatus Dormibacteria</taxon>
        <taxon>Candidatus Dormibacterales</taxon>
        <taxon>Candidatus Dormibacteraceae</taxon>
        <taxon>Candidatus Dormiibacter</taxon>
    </lineage>
</organism>
<name>A0A934KCQ5_9BACT</name>
<protein>
    <submittedName>
        <fullName evidence="3">SRPBCC family protein</fullName>
    </submittedName>
</protein>
<evidence type="ECO:0000256" key="1">
    <source>
        <dbReference type="ARBA" id="ARBA00006817"/>
    </source>
</evidence>
<reference evidence="3 4" key="1">
    <citation type="submission" date="2020-10" db="EMBL/GenBank/DDBJ databases">
        <title>Ca. Dormibacterota MAGs.</title>
        <authorList>
            <person name="Montgomery K."/>
        </authorList>
    </citation>
    <scope>NUCLEOTIDE SEQUENCE [LARGE SCALE GENOMIC DNA]</scope>
    <source>
        <strain evidence="3">SC8811_S16_3</strain>
    </source>
</reference>
<evidence type="ECO:0000313" key="3">
    <source>
        <dbReference type="EMBL" id="MBJ7604059.1"/>
    </source>
</evidence>
<dbReference type="EMBL" id="JAEKNQ010000051">
    <property type="protein sequence ID" value="MBJ7604059.1"/>
    <property type="molecule type" value="Genomic_DNA"/>
</dbReference>
<feature type="domain" description="Activator of Hsp90 ATPase homologue 1/2-like C-terminal" evidence="2">
    <location>
        <begin position="22"/>
        <end position="153"/>
    </location>
</feature>
<dbReference type="Proteomes" id="UP000620075">
    <property type="component" value="Unassembled WGS sequence"/>
</dbReference>
<gene>
    <name evidence="3" type="ORF">JF888_12840</name>
</gene>
<proteinExistence type="inferred from homology"/>
<evidence type="ECO:0000259" key="2">
    <source>
        <dbReference type="Pfam" id="PF08327"/>
    </source>
</evidence>
<comment type="caution">
    <text evidence="3">The sequence shown here is derived from an EMBL/GenBank/DDBJ whole genome shotgun (WGS) entry which is preliminary data.</text>
</comment>
<comment type="similarity">
    <text evidence="1">Belongs to the AHA1 family.</text>
</comment>
<dbReference type="CDD" id="cd07826">
    <property type="entry name" value="SRPBCC_CalC_Aha1-like_9"/>
    <property type="match status" value="1"/>
</dbReference>
<dbReference type="Gene3D" id="3.30.530.20">
    <property type="match status" value="1"/>
</dbReference>
<dbReference type="InterPro" id="IPR013538">
    <property type="entry name" value="ASHA1/2-like_C"/>
</dbReference>
<dbReference type="AlphaFoldDB" id="A0A934KCQ5"/>